<dbReference type="EnsemblPlants" id="Ma11_t09310.1">
    <property type="protein sequence ID" value="Ma11_p09310.1"/>
    <property type="gene ID" value="Ma11_g09310"/>
</dbReference>
<proteinExistence type="predicted"/>
<protein>
    <submittedName>
        <fullName evidence="1">Uncharacterized protein</fullName>
    </submittedName>
</protein>
<dbReference type="Gramene" id="Ma11_t09310.1">
    <property type="protein sequence ID" value="Ma11_p09310.1"/>
    <property type="gene ID" value="Ma11_g09310"/>
</dbReference>
<organism evidence="1 2">
    <name type="scientific">Musa acuminata subsp. malaccensis</name>
    <name type="common">Wild banana</name>
    <name type="synonym">Musa malaccensis</name>
    <dbReference type="NCBI Taxonomy" id="214687"/>
    <lineage>
        <taxon>Eukaryota</taxon>
        <taxon>Viridiplantae</taxon>
        <taxon>Streptophyta</taxon>
        <taxon>Embryophyta</taxon>
        <taxon>Tracheophyta</taxon>
        <taxon>Spermatophyta</taxon>
        <taxon>Magnoliopsida</taxon>
        <taxon>Liliopsida</taxon>
        <taxon>Zingiberales</taxon>
        <taxon>Musaceae</taxon>
        <taxon>Musa</taxon>
    </lineage>
</organism>
<dbReference type="Pfam" id="PF03140">
    <property type="entry name" value="DUF247"/>
    <property type="match status" value="1"/>
</dbReference>
<dbReference type="OMA" id="YCRRRWH"/>
<evidence type="ECO:0000313" key="1">
    <source>
        <dbReference type="EnsemblPlants" id="Ma11_p09310.1"/>
    </source>
</evidence>
<dbReference type="InterPro" id="IPR004158">
    <property type="entry name" value="DUF247_pln"/>
</dbReference>
<dbReference type="AlphaFoldDB" id="A0A804L5Y9"/>
<evidence type="ECO:0000313" key="2">
    <source>
        <dbReference type="Proteomes" id="UP000012960"/>
    </source>
</evidence>
<dbReference type="Proteomes" id="UP000012960">
    <property type="component" value="Unplaced"/>
</dbReference>
<sequence>MEIDDGTVGEKSWVVEIDGQSKKIDPLIENKQWSKQSIYRVPACIKKLNREVYTPQIVSFGPYHHGENDLMPMEEHKHRALLHFLKKAKKPFHEFMTAMEGEFERLQEAYQSLDERWKDKESFLRLMILDGCFMLEIMRVKTKKSSDHGYAYDDPVFSESGIHHNVPYIKRDMMMIENQLPLLVLDQLVLVEGLHRTAEKYVDELMQRFWEWNSTASLGQRLHPLGVLHSVLLKPCGQKNRDPKTPKMDTIIRSAVELHEAGIRFKTSESDSLLDIWFDNGVLSLPKLTVDDNTKYMFLNLMAFERLHVRAGNDVTSFVCFMDHIIDSAKDINLLHYKGIILNAVGSDEAAAELFNRLTKDVVLDPNSSFDK</sequence>
<dbReference type="InParanoid" id="A0A804L5Y9"/>
<accession>A0A804L5Y9</accession>
<name>A0A804L5Y9_MUSAM</name>
<dbReference type="PANTHER" id="PTHR31170:SF18">
    <property type="entry name" value="(WILD MALAYSIAN BANANA) HYPOTHETICAL PROTEIN"/>
    <property type="match status" value="1"/>
</dbReference>
<reference evidence="1" key="1">
    <citation type="submission" date="2021-05" db="UniProtKB">
        <authorList>
            <consortium name="EnsemblPlants"/>
        </authorList>
    </citation>
    <scope>IDENTIFICATION</scope>
    <source>
        <strain evidence="1">subsp. malaccensis</strain>
    </source>
</reference>
<keyword evidence="2" id="KW-1185">Reference proteome</keyword>
<dbReference type="PANTHER" id="PTHR31170">
    <property type="entry name" value="BNAC04G53230D PROTEIN"/>
    <property type="match status" value="1"/>
</dbReference>